<evidence type="ECO:0000256" key="1">
    <source>
        <dbReference type="ARBA" id="ARBA00004141"/>
    </source>
</evidence>
<proteinExistence type="predicted"/>
<feature type="transmembrane region" description="Helical" evidence="5">
    <location>
        <begin position="6"/>
        <end position="27"/>
    </location>
</feature>
<keyword evidence="2 5" id="KW-0812">Transmembrane</keyword>
<dbReference type="GO" id="GO:0006874">
    <property type="term" value="P:intracellular calcium ion homeostasis"/>
    <property type="evidence" value="ECO:0007669"/>
    <property type="project" value="TreeGrafter"/>
</dbReference>
<feature type="transmembrane region" description="Helical" evidence="5">
    <location>
        <begin position="251"/>
        <end position="270"/>
    </location>
</feature>
<reference evidence="7" key="1">
    <citation type="submission" date="2018-05" db="EMBL/GenBank/DDBJ databases">
        <authorList>
            <person name="Lanie J.A."/>
            <person name="Ng W.-L."/>
            <person name="Kazmierczak K.M."/>
            <person name="Andrzejewski T.M."/>
            <person name="Davidsen T.M."/>
            <person name="Wayne K.J."/>
            <person name="Tettelin H."/>
            <person name="Glass J.I."/>
            <person name="Rusch D."/>
            <person name="Podicherti R."/>
            <person name="Tsui H.-C.T."/>
            <person name="Winkler M.E."/>
        </authorList>
    </citation>
    <scope>NUCLEOTIDE SEQUENCE</scope>
</reference>
<feature type="transmembrane region" description="Helical" evidence="5">
    <location>
        <begin position="39"/>
        <end position="57"/>
    </location>
</feature>
<accession>A0A381TQL9</accession>
<evidence type="ECO:0000256" key="5">
    <source>
        <dbReference type="SAM" id="Phobius"/>
    </source>
</evidence>
<evidence type="ECO:0000256" key="2">
    <source>
        <dbReference type="ARBA" id="ARBA00022692"/>
    </source>
</evidence>
<dbReference type="InterPro" id="IPR004481">
    <property type="entry name" value="K/Na/Ca-exchanger"/>
</dbReference>
<organism evidence="7">
    <name type="scientific">marine metagenome</name>
    <dbReference type="NCBI Taxonomy" id="408172"/>
    <lineage>
        <taxon>unclassified sequences</taxon>
        <taxon>metagenomes</taxon>
        <taxon>ecological metagenomes</taxon>
    </lineage>
</organism>
<comment type="subcellular location">
    <subcellularLocation>
        <location evidence="1">Membrane</location>
        <topology evidence="1">Multi-pass membrane protein</topology>
    </subcellularLocation>
</comment>
<dbReference type="GO" id="GO:0005886">
    <property type="term" value="C:plasma membrane"/>
    <property type="evidence" value="ECO:0007669"/>
    <property type="project" value="TreeGrafter"/>
</dbReference>
<gene>
    <name evidence="7" type="ORF">METZ01_LOCUS70672</name>
</gene>
<feature type="transmembrane region" description="Helical" evidence="5">
    <location>
        <begin position="112"/>
        <end position="133"/>
    </location>
</feature>
<dbReference type="InterPro" id="IPR044880">
    <property type="entry name" value="NCX_ion-bd_dom_sf"/>
</dbReference>
<dbReference type="GO" id="GO:0005262">
    <property type="term" value="F:calcium channel activity"/>
    <property type="evidence" value="ECO:0007669"/>
    <property type="project" value="TreeGrafter"/>
</dbReference>
<evidence type="ECO:0000256" key="4">
    <source>
        <dbReference type="ARBA" id="ARBA00023136"/>
    </source>
</evidence>
<feature type="transmembrane region" description="Helical" evidence="5">
    <location>
        <begin position="145"/>
        <end position="164"/>
    </location>
</feature>
<sequence>MDSLSLPLLWVVLAALASTILISATHLTKNADIIAFKTGLGRSFVGVVLLATATSLPELATGVSSVLSIGGSGGADLAAGDAFGSNIFNLLIIGLLDLMWRRGPILSSLGSAPALVGVLSIVVISLGGLGILIHGNLNLAPSWPVSPVSVVLIVVFIAALFAVFKEEQDSDSYEEHNIYASASLTRATLVYLTSALIVVVAAYFLAHTGDNLADKMGWEKSFMGTQFLALSTSLPELAASVAAIRIMAPELAITNLLGSNLFNMGFVLFMDDAAYIDGPLWSVVSPVHSITAVIAILMTTVVLVPVISKARVSLGRIVTLECVVLLGLYVVSSVLVFSISSSAH</sequence>
<feature type="transmembrane region" description="Helical" evidence="5">
    <location>
        <begin position="320"/>
        <end position="339"/>
    </location>
</feature>
<feature type="transmembrane region" description="Helical" evidence="5">
    <location>
        <begin position="290"/>
        <end position="308"/>
    </location>
</feature>
<dbReference type="AlphaFoldDB" id="A0A381TQL9"/>
<name>A0A381TQL9_9ZZZZ</name>
<keyword evidence="4 5" id="KW-0472">Membrane</keyword>
<dbReference type="Gene3D" id="1.20.1420.30">
    <property type="entry name" value="NCX, central ion-binding region"/>
    <property type="match status" value="1"/>
</dbReference>
<keyword evidence="3 5" id="KW-1133">Transmembrane helix</keyword>
<feature type="transmembrane region" description="Helical" evidence="5">
    <location>
        <begin position="184"/>
        <end position="206"/>
    </location>
</feature>
<dbReference type="EMBL" id="UINC01004920">
    <property type="protein sequence ID" value="SVA17818.1"/>
    <property type="molecule type" value="Genomic_DNA"/>
</dbReference>
<evidence type="ECO:0000256" key="3">
    <source>
        <dbReference type="ARBA" id="ARBA00022989"/>
    </source>
</evidence>
<evidence type="ECO:0000259" key="6">
    <source>
        <dbReference type="Pfam" id="PF01699"/>
    </source>
</evidence>
<evidence type="ECO:0000313" key="7">
    <source>
        <dbReference type="EMBL" id="SVA17818.1"/>
    </source>
</evidence>
<dbReference type="PANTHER" id="PTHR10846">
    <property type="entry name" value="SODIUM/POTASSIUM/CALCIUM EXCHANGER"/>
    <property type="match status" value="1"/>
</dbReference>
<dbReference type="GO" id="GO:0008273">
    <property type="term" value="F:calcium, potassium:sodium antiporter activity"/>
    <property type="evidence" value="ECO:0007669"/>
    <property type="project" value="TreeGrafter"/>
</dbReference>
<dbReference type="Pfam" id="PF01699">
    <property type="entry name" value="Na_Ca_ex"/>
    <property type="match status" value="2"/>
</dbReference>
<feature type="domain" description="Sodium/calcium exchanger membrane region" evidence="6">
    <location>
        <begin position="9"/>
        <end position="162"/>
    </location>
</feature>
<dbReference type="PANTHER" id="PTHR10846:SF8">
    <property type="entry name" value="INNER MEMBRANE PROTEIN YRBG"/>
    <property type="match status" value="1"/>
</dbReference>
<feature type="transmembrane region" description="Helical" evidence="5">
    <location>
        <begin position="226"/>
        <end position="244"/>
    </location>
</feature>
<feature type="transmembrane region" description="Helical" evidence="5">
    <location>
        <begin position="77"/>
        <end position="100"/>
    </location>
</feature>
<protein>
    <recommendedName>
        <fullName evidence="6">Sodium/calcium exchanger membrane region domain-containing protein</fullName>
    </recommendedName>
</protein>
<dbReference type="InterPro" id="IPR004837">
    <property type="entry name" value="NaCa_Exmemb"/>
</dbReference>
<feature type="domain" description="Sodium/calcium exchanger membrane region" evidence="6">
    <location>
        <begin position="188"/>
        <end position="337"/>
    </location>
</feature>